<name>A0A367KW26_RHIST</name>
<feature type="compositionally biased region" description="Polar residues" evidence="1">
    <location>
        <begin position="45"/>
        <end position="55"/>
    </location>
</feature>
<accession>A0A367KW26</accession>
<keyword evidence="3" id="KW-1185">Reference proteome</keyword>
<proteinExistence type="predicted"/>
<reference evidence="2 3" key="1">
    <citation type="journal article" date="2018" name="G3 (Bethesda)">
        <title>Phylogenetic and Phylogenomic Definition of Rhizopus Species.</title>
        <authorList>
            <person name="Gryganskyi A.P."/>
            <person name="Golan J."/>
            <person name="Dolatabadi S."/>
            <person name="Mondo S."/>
            <person name="Robb S."/>
            <person name="Idnurm A."/>
            <person name="Muszewska A."/>
            <person name="Steczkiewicz K."/>
            <person name="Masonjones S."/>
            <person name="Liao H.L."/>
            <person name="Gajdeczka M.T."/>
            <person name="Anike F."/>
            <person name="Vuek A."/>
            <person name="Anishchenko I.M."/>
            <person name="Voigt K."/>
            <person name="de Hoog G.S."/>
            <person name="Smith M.E."/>
            <person name="Heitman J."/>
            <person name="Vilgalys R."/>
            <person name="Stajich J.E."/>
        </authorList>
    </citation>
    <scope>NUCLEOTIDE SEQUENCE [LARGE SCALE GENOMIC DNA]</scope>
    <source>
        <strain evidence="2 3">LSU 92-RS-03</strain>
    </source>
</reference>
<evidence type="ECO:0000256" key="1">
    <source>
        <dbReference type="SAM" id="MobiDB-lite"/>
    </source>
</evidence>
<gene>
    <name evidence="2" type="ORF">CU098_013697</name>
</gene>
<dbReference type="Proteomes" id="UP000253551">
    <property type="component" value="Unassembled WGS sequence"/>
</dbReference>
<protein>
    <recommendedName>
        <fullName evidence="4">WWE domain-containing protein</fullName>
    </recommendedName>
</protein>
<organism evidence="2 3">
    <name type="scientific">Rhizopus stolonifer</name>
    <name type="common">Rhizopus nigricans</name>
    <dbReference type="NCBI Taxonomy" id="4846"/>
    <lineage>
        <taxon>Eukaryota</taxon>
        <taxon>Fungi</taxon>
        <taxon>Fungi incertae sedis</taxon>
        <taxon>Mucoromycota</taxon>
        <taxon>Mucoromycotina</taxon>
        <taxon>Mucoromycetes</taxon>
        <taxon>Mucorales</taxon>
        <taxon>Mucorineae</taxon>
        <taxon>Rhizopodaceae</taxon>
        <taxon>Rhizopus</taxon>
    </lineage>
</organism>
<sequence length="281" mass="32769">METVHHVSDKEKAQSGTLNTFKRIFSFPFFSCYGRRCREQKNDITTDTTPKTEPYQSLGFIPTEDDDEDKDSEKFSYNSKELIPLRQFLRYTITSTESHKFQRQRWLRPSRVIYEVEWEKGQWLPLDPSTNKYIEELRSRGFSKVAIRNDDCLKKHISYDNPSPFDILLELSLDQVRDRRRGSQPICCHQPSTFAVRRVQWWQTSYAVGEAHLPKWVDPDLCCNAVMMNAPSVMAVMANISRSSSCFFPKSDSPLPSHPTSPRFKPLKYNPPVLIDTPIVY</sequence>
<evidence type="ECO:0008006" key="4">
    <source>
        <dbReference type="Google" id="ProtNLM"/>
    </source>
</evidence>
<comment type="caution">
    <text evidence="2">The sequence shown here is derived from an EMBL/GenBank/DDBJ whole genome shotgun (WGS) entry which is preliminary data.</text>
</comment>
<evidence type="ECO:0000313" key="2">
    <source>
        <dbReference type="EMBL" id="RCI06419.1"/>
    </source>
</evidence>
<dbReference type="EMBL" id="PJQM01000157">
    <property type="protein sequence ID" value="RCI06419.1"/>
    <property type="molecule type" value="Genomic_DNA"/>
</dbReference>
<dbReference type="OrthoDB" id="2216037at2759"/>
<evidence type="ECO:0000313" key="3">
    <source>
        <dbReference type="Proteomes" id="UP000253551"/>
    </source>
</evidence>
<feature type="region of interest" description="Disordered" evidence="1">
    <location>
        <begin position="43"/>
        <end position="72"/>
    </location>
</feature>
<dbReference type="AlphaFoldDB" id="A0A367KW26"/>